<dbReference type="SUPFAM" id="SSF52200">
    <property type="entry name" value="Toll/Interleukin receptor TIR domain"/>
    <property type="match status" value="1"/>
</dbReference>
<evidence type="ECO:0000313" key="3">
    <source>
        <dbReference type="Proteomes" id="UP001231941"/>
    </source>
</evidence>
<organism evidence="2 3">
    <name type="scientific">Chengkuizengella axinellae</name>
    <dbReference type="NCBI Taxonomy" id="3064388"/>
    <lineage>
        <taxon>Bacteria</taxon>
        <taxon>Bacillati</taxon>
        <taxon>Bacillota</taxon>
        <taxon>Bacilli</taxon>
        <taxon>Bacillales</taxon>
        <taxon>Paenibacillaceae</taxon>
        <taxon>Chengkuizengella</taxon>
    </lineage>
</organism>
<keyword evidence="3" id="KW-1185">Reference proteome</keyword>
<sequence length="755" mass="89032">MTDHKKPVFLSHSSKDAELVQEVAEYLESNHIPCWYAPRDIPKGDRYYIRIIEDLEQKVNMCIVFITENVGDSKFVPKEIDRALYYDLPIIPIVINQARVPKSLELNLCDLQWIDFSTEGLDKIVETIGEITQENSKDSKKDIQKLSVNEPLVLQNQLRVHLYKVNEYTLNKVKEVYVPFPNMEIAKQILLQESIVHFHHTNQTGKFTSAIALLQSLGIQEIYEWEKETSLKEMVNHRLKSKIGLIIEADELQFFNSFTAHEMEVLIQRLKDKQSFMVFISKSPSSQTMLSSVSVHVSAPENVMDMLFKYIKWSEGNTEVAFKMKEWLNSHESQGVLPELIYPDELNPILKQIKLYVSGEITLHHLKDSFYTKTKVRVQTWFKQNTHISDIAFYLSIGLFEGNPSTFIREKSKLLSQMITQEEGQMLFQKEKHRSKEERFEFFHVIEKRGLRQSDIGTEEIDEMHFKYPEDGHYVWEYVWTQIDDYQLPITNWIFKLMNEGDMSKYLLLNILVHLAKLDFSGVREKIIQPLAKSNHVKQRWFIVHLLEKVAQDKNFAHKVFNLMKSWIGSRNKSLQWTAIILLGKDIGVRHFHQSLNLIQTVFNQNEKQLYYPIKKTMNQLNRAALWGGNYEKIYFQFWKNWFTELEGAQYGVVLRFASGIFLSHPDLFFKSDKHHDFWIKYLNDLYRNPTQNILLEKWAKTALGNEVNEKKLWNLIKHLMKYGASDSKHRIHIFLNQELQKADSPVFLNKYINF</sequence>
<dbReference type="Pfam" id="PF13676">
    <property type="entry name" value="TIR_2"/>
    <property type="match status" value="1"/>
</dbReference>
<protein>
    <submittedName>
        <fullName evidence="2">Toll/interleukin-1 receptor domain-containing protein</fullName>
    </submittedName>
</protein>
<evidence type="ECO:0000313" key="2">
    <source>
        <dbReference type="EMBL" id="MDP5274965.1"/>
    </source>
</evidence>
<name>A0ABT9J1S1_9BACL</name>
<dbReference type="EMBL" id="JAVAMP010000005">
    <property type="protein sequence ID" value="MDP5274965.1"/>
    <property type="molecule type" value="Genomic_DNA"/>
</dbReference>
<comment type="caution">
    <text evidence="2">The sequence shown here is derived from an EMBL/GenBank/DDBJ whole genome shotgun (WGS) entry which is preliminary data.</text>
</comment>
<dbReference type="RefSeq" id="WP_305992275.1">
    <property type="nucleotide sequence ID" value="NZ_JAVAMP010000005.1"/>
</dbReference>
<dbReference type="InterPro" id="IPR035897">
    <property type="entry name" value="Toll_tir_struct_dom_sf"/>
</dbReference>
<dbReference type="Gene3D" id="3.40.50.10140">
    <property type="entry name" value="Toll/interleukin-1 receptor homology (TIR) domain"/>
    <property type="match status" value="1"/>
</dbReference>
<dbReference type="Proteomes" id="UP001231941">
    <property type="component" value="Unassembled WGS sequence"/>
</dbReference>
<feature type="domain" description="TIR" evidence="1">
    <location>
        <begin position="8"/>
        <end position="119"/>
    </location>
</feature>
<dbReference type="InterPro" id="IPR000157">
    <property type="entry name" value="TIR_dom"/>
</dbReference>
<accession>A0ABT9J1S1</accession>
<keyword evidence="2" id="KW-0675">Receptor</keyword>
<reference evidence="2 3" key="1">
    <citation type="submission" date="2023-08" db="EMBL/GenBank/DDBJ databases">
        <authorList>
            <person name="Park J.-S."/>
        </authorList>
    </citation>
    <scope>NUCLEOTIDE SEQUENCE [LARGE SCALE GENOMIC DNA]</scope>
    <source>
        <strain evidence="2 3">2205SS18-9</strain>
    </source>
</reference>
<gene>
    <name evidence="2" type="ORF">Q5Y73_12670</name>
</gene>
<proteinExistence type="predicted"/>
<evidence type="ECO:0000259" key="1">
    <source>
        <dbReference type="Pfam" id="PF13676"/>
    </source>
</evidence>